<accession>A0A7W3T0K9</accession>
<comment type="caution">
    <text evidence="1">The sequence shown here is derived from an EMBL/GenBank/DDBJ whole genome shotgun (WGS) entry which is preliminary data.</text>
</comment>
<organism evidence="1 2">
    <name type="scientific">Streptomyces calidiresistens</name>
    <dbReference type="NCBI Taxonomy" id="1485586"/>
    <lineage>
        <taxon>Bacteria</taxon>
        <taxon>Bacillati</taxon>
        <taxon>Actinomycetota</taxon>
        <taxon>Actinomycetes</taxon>
        <taxon>Kitasatosporales</taxon>
        <taxon>Streptomycetaceae</taxon>
        <taxon>Streptomyces</taxon>
    </lineage>
</organism>
<reference evidence="2" key="1">
    <citation type="submission" date="2019-10" db="EMBL/GenBank/DDBJ databases">
        <title>Streptomyces sp. nov., a novel actinobacterium isolated from alkaline environment.</title>
        <authorList>
            <person name="Golinska P."/>
        </authorList>
    </citation>
    <scope>NUCLEOTIDE SEQUENCE [LARGE SCALE GENOMIC DNA]</scope>
    <source>
        <strain evidence="2">DSM 42108</strain>
    </source>
</reference>
<keyword evidence="2" id="KW-1185">Reference proteome</keyword>
<proteinExistence type="predicted"/>
<dbReference type="Proteomes" id="UP000530234">
    <property type="component" value="Unassembled WGS sequence"/>
</dbReference>
<dbReference type="RefSeq" id="WP_182660512.1">
    <property type="nucleotide sequence ID" value="NZ_VKHS01000047.1"/>
</dbReference>
<gene>
    <name evidence="1" type="ORF">FOE67_04140</name>
</gene>
<sequence length="118" mass="12555">MTTGPETVEFDETQIGRGLKPVAQHGRVVVANGVVELYGDAGEPVDRAPAAEVTARPMAVTFGQNLALTMNGTRWNLSPGWGRHVGRPSAMWAMFGIRRQVKALHAAIEAHAGRTPAG</sequence>
<protein>
    <submittedName>
        <fullName evidence="1">Uncharacterized protein</fullName>
    </submittedName>
</protein>
<evidence type="ECO:0000313" key="1">
    <source>
        <dbReference type="EMBL" id="MBB0228720.1"/>
    </source>
</evidence>
<name>A0A7W3T0K9_9ACTN</name>
<evidence type="ECO:0000313" key="2">
    <source>
        <dbReference type="Proteomes" id="UP000530234"/>
    </source>
</evidence>
<dbReference type="EMBL" id="VKHS01000047">
    <property type="protein sequence ID" value="MBB0228720.1"/>
    <property type="molecule type" value="Genomic_DNA"/>
</dbReference>
<dbReference type="AlphaFoldDB" id="A0A7W3T0K9"/>